<keyword evidence="6" id="KW-1185">Reference proteome</keyword>
<dbReference type="Proteomes" id="UP000603369">
    <property type="component" value="Unassembled WGS sequence"/>
</dbReference>
<accession>A0A8I1L8V9</accession>
<evidence type="ECO:0000313" key="5">
    <source>
        <dbReference type="EMBL" id="MBK3427973.1"/>
    </source>
</evidence>
<keyword evidence="3" id="KW-0378">Hydrolase</keyword>
<dbReference type="InterPro" id="IPR001261">
    <property type="entry name" value="ArgE/DapE_CS"/>
</dbReference>
<name>A0A8I1L8V9_9CORY</name>
<evidence type="ECO:0000256" key="3">
    <source>
        <dbReference type="ARBA" id="ARBA00022801"/>
    </source>
</evidence>
<dbReference type="PROSITE" id="PS00758">
    <property type="entry name" value="ARGE_DAPE_CPG2_1"/>
    <property type="match status" value="1"/>
</dbReference>
<sequence>MTALNESIRNDRETIFRQLSELVAFNSVHDEEGLEDQTKGASQWVKSALEEAGVSVETITTADGSTAILGERKGDEGAKTVLLYSHYDVVPAGNREAWESDPFTLTERAAADGTTRWYGRGAADCKGNVAMHLAALRAVDNNGGTKVNLKYLIEGSEERGGEGLSQLIKDRPELFAADAILIADAGNAAVGQPTLTTSLRGGAQIGVQVDTLASAVHSGQFGGAAPDAAKALMRAIDSLSDEYGRTVIDGVDTTAEWSGQEYPADAFRADAQLLEGTKIMGEDDPAGATPVANMVWSRPAITVTGFTSTPVAEAVNAVPATASAQLNLRVPAGADAAAIADAVCDHLRAHTPWGAHVKAEVLEANAGFSTEPEKPAAALLGECLTEAYGTDTAAQGMGGSIPLTTELQEAHPNAEIALYGVEEPKCTIHSANESVDPTEIENIAAAEALFLQRYA</sequence>
<dbReference type="Pfam" id="PF01546">
    <property type="entry name" value="Peptidase_M20"/>
    <property type="match status" value="1"/>
</dbReference>
<dbReference type="InterPro" id="IPR011650">
    <property type="entry name" value="Peptidase_M20_dimer"/>
</dbReference>
<evidence type="ECO:0000313" key="6">
    <source>
        <dbReference type="Proteomes" id="UP000603369"/>
    </source>
</evidence>
<dbReference type="InterPro" id="IPR002933">
    <property type="entry name" value="Peptidase_M20"/>
</dbReference>
<dbReference type="InterPro" id="IPR051458">
    <property type="entry name" value="Cyt/Met_Dipeptidase"/>
</dbReference>
<dbReference type="PANTHER" id="PTHR43270">
    <property type="entry name" value="BETA-ALA-HIS DIPEPTIDASE"/>
    <property type="match status" value="1"/>
</dbReference>
<dbReference type="Pfam" id="PF07687">
    <property type="entry name" value="M20_dimer"/>
    <property type="match status" value="1"/>
</dbReference>
<dbReference type="GO" id="GO:0008233">
    <property type="term" value="F:peptidase activity"/>
    <property type="evidence" value="ECO:0007669"/>
    <property type="project" value="UniProtKB-KW"/>
</dbReference>
<dbReference type="GO" id="GO:0046872">
    <property type="term" value="F:metal ion binding"/>
    <property type="evidence" value="ECO:0007669"/>
    <property type="project" value="UniProtKB-KW"/>
</dbReference>
<proteinExistence type="predicted"/>
<dbReference type="GO" id="GO:0006508">
    <property type="term" value="P:proteolysis"/>
    <property type="evidence" value="ECO:0007669"/>
    <property type="project" value="UniProtKB-KW"/>
</dbReference>
<gene>
    <name evidence="5" type="ORF">JDP02_05515</name>
</gene>
<reference evidence="5 6" key="1">
    <citation type="submission" date="2020-12" db="EMBL/GenBank/DDBJ databases">
        <title>Draft genome sequence of the commensal strain Corynebacterium tuberculostearicum MFP09/CIP 102622 isolated from human skin.</title>
        <authorList>
            <person name="Boukerb A.M."/>
            <person name="Janvier X."/>
            <person name="Feuilloley M.G.J."/>
            <person name="Groboillot A."/>
        </authorList>
    </citation>
    <scope>NUCLEOTIDE SEQUENCE [LARGE SCALE GENOMIC DNA]</scope>
    <source>
        <strain evidence="5 6">CIP 102622</strain>
    </source>
</reference>
<dbReference type="PANTHER" id="PTHR43270:SF12">
    <property type="entry name" value="SUCCINYL-DIAMINOPIMELATE DESUCCINYLASE"/>
    <property type="match status" value="1"/>
</dbReference>
<dbReference type="Gene3D" id="3.30.70.360">
    <property type="match status" value="1"/>
</dbReference>
<dbReference type="Gene3D" id="3.40.630.10">
    <property type="entry name" value="Zn peptidases"/>
    <property type="match status" value="1"/>
</dbReference>
<keyword evidence="2" id="KW-0479">Metal-binding</keyword>
<dbReference type="RefSeq" id="WP_200435712.1">
    <property type="nucleotide sequence ID" value="NZ_JAEHFL010000007.1"/>
</dbReference>
<dbReference type="AlphaFoldDB" id="A0A8I1L8V9"/>
<feature type="domain" description="Peptidase M20 dimerisation" evidence="4">
    <location>
        <begin position="206"/>
        <end position="354"/>
    </location>
</feature>
<dbReference type="NCBIfam" id="NF005914">
    <property type="entry name" value="PRK07907.1"/>
    <property type="match status" value="1"/>
</dbReference>
<comment type="caution">
    <text evidence="5">The sequence shown here is derived from an EMBL/GenBank/DDBJ whole genome shotgun (WGS) entry which is preliminary data.</text>
</comment>
<evidence type="ECO:0000256" key="2">
    <source>
        <dbReference type="ARBA" id="ARBA00022723"/>
    </source>
</evidence>
<dbReference type="SUPFAM" id="SSF53187">
    <property type="entry name" value="Zn-dependent exopeptidases"/>
    <property type="match status" value="1"/>
</dbReference>
<protein>
    <submittedName>
        <fullName evidence="5">Dipeptidase</fullName>
    </submittedName>
</protein>
<keyword evidence="1" id="KW-0645">Protease</keyword>
<evidence type="ECO:0000256" key="1">
    <source>
        <dbReference type="ARBA" id="ARBA00022670"/>
    </source>
</evidence>
<dbReference type="EMBL" id="JAEHFL010000007">
    <property type="protein sequence ID" value="MBK3427973.1"/>
    <property type="molecule type" value="Genomic_DNA"/>
</dbReference>
<evidence type="ECO:0000259" key="4">
    <source>
        <dbReference type="Pfam" id="PF07687"/>
    </source>
</evidence>
<organism evidence="5 6">
    <name type="scientific">Corynebacterium tuberculostearicum</name>
    <dbReference type="NCBI Taxonomy" id="38304"/>
    <lineage>
        <taxon>Bacteria</taxon>
        <taxon>Bacillati</taxon>
        <taxon>Actinomycetota</taxon>
        <taxon>Actinomycetes</taxon>
        <taxon>Mycobacteriales</taxon>
        <taxon>Corynebacteriaceae</taxon>
        <taxon>Corynebacterium</taxon>
    </lineage>
</organism>